<accession>A0A7J7E1W5</accession>
<evidence type="ECO:0000313" key="10">
    <source>
        <dbReference type="EMBL" id="KAF5752598.1"/>
    </source>
</evidence>
<dbReference type="InterPro" id="IPR000330">
    <property type="entry name" value="SNF2_N"/>
</dbReference>
<dbReference type="Pfam" id="PF00271">
    <property type="entry name" value="Helicase_C"/>
    <property type="match status" value="1"/>
</dbReference>
<protein>
    <recommendedName>
        <fullName evidence="12">SNF2 domain-containing protein CLASSY 1-like</fullName>
    </recommendedName>
</protein>
<keyword evidence="11" id="KW-1185">Reference proteome</keyword>
<feature type="compositionally biased region" description="Polar residues" evidence="7">
    <location>
        <begin position="502"/>
        <end position="516"/>
    </location>
</feature>
<keyword evidence="5" id="KW-0067">ATP-binding</keyword>
<dbReference type="PROSITE" id="PS51194">
    <property type="entry name" value="HELICASE_CTER"/>
    <property type="match status" value="1"/>
</dbReference>
<evidence type="ECO:0000256" key="7">
    <source>
        <dbReference type="SAM" id="MobiDB-lite"/>
    </source>
</evidence>
<sequence>MKRRRLYEPKHPFNAYPFEALSCGSWKAVEIIQIKDAAMNLHFMDGQHVIEEKGPIANLRVRSRQAIVSDCTCFLRPGVDVCVLSPPRKTENSERGKLEPVKKESLDPVWTDAKISTIERMPHVSHCSCRFFVHFYTNQGPLGSERGTLTKDTEEVGINQISIFQKLEQNACEDEFYRWSSSEDCSMVQRTKLLLGKFLSDLTWLLAVSALKNVTFEVRSKQNKIVYQIVGIEDECCSPNSDNHLHTMNFKVENDVLTPIMFKYVPLSAITASPASDMLEAGPLTYFDVHSLRRSKRRQVQPDRFLGCDVPSELEIGIVRTLPYKTGKYIEEEELVFSSPRMFSINSSISPEPAQHGLKVHSPVLNPCKDLIVYQRRNKSTKVTSGSANEGEHHIPLAIVPAPNEIHLLALKIDHLETKIPENDTRQVDEIPLKKSNTKGAPVVQRKNNVSKLKNKRSKSRLEENASQSNPQSRKYSSVQSRGDDNSELEDMVSESKWKGKASQSNFQSRRYSSVQSKRDDYSEPFAFRRNTLSDGAYNKIINSYMKNIDSSKTEEPRKLDECKEITGNCSEQRKEMDSPEEEEEEVSETEMLWKEMEMAMASAYVLEDNEVSSVARSTKSAEEAPEGCRHYYILDEEVGILCRLCGTVKTEIKYVTPPFLENAGCTARPFNEEAAEHMQVEDEDLDFVCNDGSPDTISPENKDNVWALIPELGKKLRSHQKKAFEFLWENIAGSLMPAQMEQASKKPASKKKIGGCVISHSPGAGKTFLIIAFLVSYLKLFPGAKPLVLAPKTTLYTWYKEFIKWEIPIPVHLIHGRRTYRVFKSKKVTIRGGPKPSLDVMHVIDCLDKIQKWHEQPSVLVMGYTSFLSLMRENSKFAHRRYMAKVLRESPGLLVLDEGHNPRSTKSRLRKALMKVETDLRVLLSGTLFQNNFCEYFNTLCLARPKFVNEVLKRDPKYKRRKKGSKKAFHLLESRARKFFIDNIGKKIDSSGGDDRIEGINMLRNLTSGFIDVHENANSENLPGLQLYTLLMNSTEIQQGVVSKLQTIMDSFKGYPLELELLITLASIHPSLVRTSNCAKKFFTPEELVKLEELKLDFRKGSKVMFVLNLVYRVIQKEKVLIFCHNIAPINLFVGLFERIFQWQKGREVLVLTGDLELFDRGQVMDRFEVAGGPSRVLLASITACCEGISLTAASRVIMLDSEWNPSKTKQAIARAFRPGQQKMVFVYQLLATGSLEEDKYRRTTWKEWVSSMIFSEEFVEDPSKWQAEKIEDDVLREMVEEDRAKSFNMIMKNEKASTSGSATRIVQ</sequence>
<dbReference type="CDD" id="cd18793">
    <property type="entry name" value="SF2_C_SNF"/>
    <property type="match status" value="1"/>
</dbReference>
<dbReference type="GO" id="GO:0005524">
    <property type="term" value="F:ATP binding"/>
    <property type="evidence" value="ECO:0007669"/>
    <property type="project" value="UniProtKB-KW"/>
</dbReference>
<dbReference type="InterPro" id="IPR038718">
    <property type="entry name" value="SNF2-like_sf"/>
</dbReference>
<evidence type="ECO:0000256" key="5">
    <source>
        <dbReference type="ARBA" id="ARBA00022840"/>
    </source>
</evidence>
<feature type="domain" description="Helicase ATP-binding" evidence="8">
    <location>
        <begin position="748"/>
        <end position="947"/>
    </location>
</feature>
<dbReference type="SUPFAM" id="SSF52540">
    <property type="entry name" value="P-loop containing nucleoside triphosphate hydrolases"/>
    <property type="match status" value="2"/>
</dbReference>
<dbReference type="SMART" id="SM00487">
    <property type="entry name" value="DEXDc"/>
    <property type="match status" value="1"/>
</dbReference>
<evidence type="ECO:0000259" key="9">
    <source>
        <dbReference type="PROSITE" id="PS51194"/>
    </source>
</evidence>
<dbReference type="OrthoDB" id="448448at2759"/>
<dbReference type="Gene3D" id="3.40.50.300">
    <property type="entry name" value="P-loop containing nucleotide triphosphate hydrolases"/>
    <property type="match status" value="1"/>
</dbReference>
<evidence type="ECO:0000256" key="3">
    <source>
        <dbReference type="ARBA" id="ARBA00022801"/>
    </source>
</evidence>
<keyword evidence="6" id="KW-0539">Nucleus</keyword>
<dbReference type="GO" id="GO:0080188">
    <property type="term" value="P:gene silencing by siRNA-directed DNA methylation"/>
    <property type="evidence" value="ECO:0007669"/>
    <property type="project" value="InterPro"/>
</dbReference>
<evidence type="ECO:0000256" key="6">
    <source>
        <dbReference type="ARBA" id="ARBA00023242"/>
    </source>
</evidence>
<gene>
    <name evidence="10" type="ORF">HS088_TW01G00513</name>
</gene>
<dbReference type="Proteomes" id="UP000593562">
    <property type="component" value="Unassembled WGS sequence"/>
</dbReference>
<dbReference type="PANTHER" id="PTHR45821:SF2">
    <property type="entry name" value="SNF2 DOMAIN-CONTAINING PROTEIN CLASSY 2"/>
    <property type="match status" value="1"/>
</dbReference>
<evidence type="ECO:0000256" key="2">
    <source>
        <dbReference type="ARBA" id="ARBA00022741"/>
    </source>
</evidence>
<evidence type="ECO:0000256" key="1">
    <source>
        <dbReference type="ARBA" id="ARBA00004123"/>
    </source>
</evidence>
<dbReference type="FunCoup" id="A0A7J7E1W5">
    <property type="interactions" value="221"/>
</dbReference>
<dbReference type="Pfam" id="PF00176">
    <property type="entry name" value="SNF2-rel_dom"/>
    <property type="match status" value="1"/>
</dbReference>
<comment type="subcellular location">
    <subcellularLocation>
        <location evidence="1">Nucleus</location>
    </subcellularLocation>
</comment>
<dbReference type="GO" id="GO:0005634">
    <property type="term" value="C:nucleus"/>
    <property type="evidence" value="ECO:0007669"/>
    <property type="project" value="UniProtKB-SubCell"/>
</dbReference>
<dbReference type="PROSITE" id="PS51192">
    <property type="entry name" value="HELICASE_ATP_BIND_1"/>
    <property type="match status" value="1"/>
</dbReference>
<evidence type="ECO:0000256" key="4">
    <source>
        <dbReference type="ARBA" id="ARBA00022806"/>
    </source>
</evidence>
<comment type="caution">
    <text evidence="10">The sequence shown here is derived from an EMBL/GenBank/DDBJ whole genome shotgun (WGS) entry which is preliminary data.</text>
</comment>
<feature type="domain" description="Helicase C-terminal" evidence="9">
    <location>
        <begin position="1108"/>
        <end position="1268"/>
    </location>
</feature>
<dbReference type="InterPro" id="IPR001650">
    <property type="entry name" value="Helicase_C-like"/>
</dbReference>
<dbReference type="Gene3D" id="3.40.50.10810">
    <property type="entry name" value="Tandem AAA-ATPase domain"/>
    <property type="match status" value="1"/>
</dbReference>
<proteinExistence type="predicted"/>
<keyword evidence="4" id="KW-0347">Helicase</keyword>
<dbReference type="GO" id="GO:0016787">
    <property type="term" value="F:hydrolase activity"/>
    <property type="evidence" value="ECO:0007669"/>
    <property type="project" value="UniProtKB-KW"/>
</dbReference>
<keyword evidence="3" id="KW-0378">Hydrolase</keyword>
<dbReference type="InterPro" id="IPR049730">
    <property type="entry name" value="SNF2/RAD54-like_C"/>
</dbReference>
<dbReference type="PANTHER" id="PTHR45821">
    <property type="entry name" value="SNF2 DOMAIN-CONTAINING PROTEIN CLASSY 2-RELATED"/>
    <property type="match status" value="1"/>
</dbReference>
<reference evidence="10 11" key="1">
    <citation type="journal article" date="2020" name="Nat. Commun.">
        <title>Genome of Tripterygium wilfordii and identification of cytochrome P450 involved in triptolide biosynthesis.</title>
        <authorList>
            <person name="Tu L."/>
            <person name="Su P."/>
            <person name="Zhang Z."/>
            <person name="Gao L."/>
            <person name="Wang J."/>
            <person name="Hu T."/>
            <person name="Zhou J."/>
            <person name="Zhang Y."/>
            <person name="Zhao Y."/>
            <person name="Liu Y."/>
            <person name="Song Y."/>
            <person name="Tong Y."/>
            <person name="Lu Y."/>
            <person name="Yang J."/>
            <person name="Xu C."/>
            <person name="Jia M."/>
            <person name="Peters R.J."/>
            <person name="Huang L."/>
            <person name="Gao W."/>
        </authorList>
    </citation>
    <scope>NUCLEOTIDE SEQUENCE [LARGE SCALE GENOMIC DNA]</scope>
    <source>
        <strain evidence="11">cv. XIE 37</strain>
        <tissue evidence="10">Leaf</tissue>
    </source>
</reference>
<evidence type="ECO:0000259" key="8">
    <source>
        <dbReference type="PROSITE" id="PS51192"/>
    </source>
</evidence>
<evidence type="ECO:0000313" key="11">
    <source>
        <dbReference type="Proteomes" id="UP000593562"/>
    </source>
</evidence>
<dbReference type="InParanoid" id="A0A7J7E1W5"/>
<feature type="region of interest" description="Disordered" evidence="7">
    <location>
        <begin position="427"/>
        <end position="520"/>
    </location>
</feature>
<evidence type="ECO:0008006" key="12">
    <source>
        <dbReference type="Google" id="ProtNLM"/>
    </source>
</evidence>
<dbReference type="GO" id="GO:0004386">
    <property type="term" value="F:helicase activity"/>
    <property type="evidence" value="ECO:0007669"/>
    <property type="project" value="UniProtKB-KW"/>
</dbReference>
<name>A0A7J7E1W5_TRIWF</name>
<dbReference type="CDD" id="cd18007">
    <property type="entry name" value="DEXHc_ATRX-like"/>
    <property type="match status" value="1"/>
</dbReference>
<feature type="compositionally biased region" description="Polar residues" evidence="7">
    <location>
        <begin position="465"/>
        <end position="481"/>
    </location>
</feature>
<dbReference type="InterPro" id="IPR014001">
    <property type="entry name" value="Helicase_ATP-bd"/>
</dbReference>
<dbReference type="InterPro" id="IPR027417">
    <property type="entry name" value="P-loop_NTPase"/>
</dbReference>
<organism evidence="10 11">
    <name type="scientific">Tripterygium wilfordii</name>
    <name type="common">Thunder God vine</name>
    <dbReference type="NCBI Taxonomy" id="458696"/>
    <lineage>
        <taxon>Eukaryota</taxon>
        <taxon>Viridiplantae</taxon>
        <taxon>Streptophyta</taxon>
        <taxon>Embryophyta</taxon>
        <taxon>Tracheophyta</taxon>
        <taxon>Spermatophyta</taxon>
        <taxon>Magnoliopsida</taxon>
        <taxon>eudicotyledons</taxon>
        <taxon>Gunneridae</taxon>
        <taxon>Pentapetalae</taxon>
        <taxon>rosids</taxon>
        <taxon>fabids</taxon>
        <taxon>Celastrales</taxon>
        <taxon>Celastraceae</taxon>
        <taxon>Tripterygium</taxon>
    </lineage>
</organism>
<dbReference type="EMBL" id="JAAARO010000001">
    <property type="protein sequence ID" value="KAF5752598.1"/>
    <property type="molecule type" value="Genomic_DNA"/>
</dbReference>
<dbReference type="SMART" id="SM00490">
    <property type="entry name" value="HELICc"/>
    <property type="match status" value="1"/>
</dbReference>
<keyword evidence="2" id="KW-0547">Nucleotide-binding</keyword>
<dbReference type="InterPro" id="IPR044567">
    <property type="entry name" value="CLSY/DRD1"/>
</dbReference>